<dbReference type="OrthoDB" id="1363156at2"/>
<accession>A0A495M4G7</accession>
<dbReference type="RefSeq" id="WP_147406645.1">
    <property type="nucleotide sequence ID" value="NZ_RBLC01000005.1"/>
</dbReference>
<keyword evidence="2" id="KW-1185">Reference proteome</keyword>
<gene>
    <name evidence="1" type="ORF">CLV94_3130</name>
</gene>
<organism evidence="1 2">
    <name type="scientific">Flavobacterium endophyticum</name>
    <dbReference type="NCBI Taxonomy" id="1540163"/>
    <lineage>
        <taxon>Bacteria</taxon>
        <taxon>Pseudomonadati</taxon>
        <taxon>Bacteroidota</taxon>
        <taxon>Flavobacteriia</taxon>
        <taxon>Flavobacteriales</taxon>
        <taxon>Flavobacteriaceae</taxon>
        <taxon>Flavobacterium</taxon>
    </lineage>
</organism>
<evidence type="ECO:0000313" key="2">
    <source>
        <dbReference type="Proteomes" id="UP000277579"/>
    </source>
</evidence>
<dbReference type="Proteomes" id="UP000277579">
    <property type="component" value="Unassembled WGS sequence"/>
</dbReference>
<dbReference type="AlphaFoldDB" id="A0A495M4G7"/>
<name>A0A495M4G7_9FLAO</name>
<proteinExistence type="predicted"/>
<dbReference type="EMBL" id="RBLC01000005">
    <property type="protein sequence ID" value="RKS19179.1"/>
    <property type="molecule type" value="Genomic_DNA"/>
</dbReference>
<sequence>MIKNPPCALVYMALLLFVLWGCEEEKHIVTYNNLDLSELKDHEHLSKDSIICYIISQHQEVPHSADSADYESHYDVVGSDKEGNMVTGYADIEGKHGKGAIEDDMGNEIEVDVEWIGKDRLAAKDQEGNNWELVVE</sequence>
<reference evidence="1 2" key="1">
    <citation type="submission" date="2018-10" db="EMBL/GenBank/DDBJ databases">
        <title>Genomic Encyclopedia of Archaeal and Bacterial Type Strains, Phase II (KMG-II): from individual species to whole genera.</title>
        <authorList>
            <person name="Goeker M."/>
        </authorList>
    </citation>
    <scope>NUCLEOTIDE SEQUENCE [LARGE SCALE GENOMIC DNA]</scope>
    <source>
        <strain evidence="1 2">DSM 29537</strain>
    </source>
</reference>
<comment type="caution">
    <text evidence="1">The sequence shown here is derived from an EMBL/GenBank/DDBJ whole genome shotgun (WGS) entry which is preliminary data.</text>
</comment>
<evidence type="ECO:0000313" key="1">
    <source>
        <dbReference type="EMBL" id="RKS19179.1"/>
    </source>
</evidence>
<protein>
    <submittedName>
        <fullName evidence="1">Uncharacterized protein</fullName>
    </submittedName>
</protein>